<dbReference type="PANTHER" id="PTHR21503">
    <property type="entry name" value="F-BOX-CONTAINING HYPOTHETICAL PROTEIN C.ELEGANS"/>
    <property type="match status" value="1"/>
</dbReference>
<reference evidence="2" key="1">
    <citation type="submission" date="2017-10" db="EMBL/GenBank/DDBJ databases">
        <title>Rapid genome shrinkage in a self-fertile nematode reveals novel sperm competition proteins.</title>
        <authorList>
            <person name="Yin D."/>
            <person name="Schwarz E.M."/>
            <person name="Thomas C.G."/>
            <person name="Felde R.L."/>
            <person name="Korf I.F."/>
            <person name="Cutter A.D."/>
            <person name="Schartner C.M."/>
            <person name="Ralston E.J."/>
            <person name="Meyer B.J."/>
            <person name="Haag E.S."/>
        </authorList>
    </citation>
    <scope>NUCLEOTIDE SEQUENCE [LARGE SCALE GENOMIC DNA]</scope>
    <source>
        <strain evidence="2">JU1422</strain>
    </source>
</reference>
<protein>
    <recommendedName>
        <fullName evidence="3">F-box associated domain-containing protein</fullName>
    </recommendedName>
</protein>
<dbReference type="EMBL" id="PDUG01000001">
    <property type="protein sequence ID" value="PIC52638.1"/>
    <property type="molecule type" value="Genomic_DNA"/>
</dbReference>
<evidence type="ECO:0008006" key="3">
    <source>
        <dbReference type="Google" id="ProtNLM"/>
    </source>
</evidence>
<gene>
    <name evidence="1" type="primary">Cnig_chr_I.g266</name>
    <name evidence="1" type="ORF">B9Z55_000266</name>
</gene>
<dbReference type="AlphaFoldDB" id="A0A2G5VLJ4"/>
<accession>A0A2G5VLJ4</accession>
<sequence length="193" mass="22797">MCVVLTTVEGEPLFVYTVFKRIELFIEKYIGRTTEVFSPDSKLFQADSLQLLQHHQKLPADLRHFQGRQAFFICHEFNSAVWGDLVRQWKSGEALQNLEYLEATKLHHFLIDEEMMLYEFDAKRIDPTRRPPTHTVPRLFINEKETPNTRPITSHAYVVRETDNRVASVRIWQGIISMGVWDKTEEQFLRMVE</sequence>
<name>A0A2G5VLJ4_9PELO</name>
<dbReference type="Proteomes" id="UP000230233">
    <property type="component" value="Chromosome I"/>
</dbReference>
<evidence type="ECO:0000313" key="1">
    <source>
        <dbReference type="EMBL" id="PIC52638.1"/>
    </source>
</evidence>
<proteinExistence type="predicted"/>
<comment type="caution">
    <text evidence="1">The sequence shown here is derived from an EMBL/GenBank/DDBJ whole genome shotgun (WGS) entry which is preliminary data.</text>
</comment>
<evidence type="ECO:0000313" key="2">
    <source>
        <dbReference type="Proteomes" id="UP000230233"/>
    </source>
</evidence>
<organism evidence="1 2">
    <name type="scientific">Caenorhabditis nigoni</name>
    <dbReference type="NCBI Taxonomy" id="1611254"/>
    <lineage>
        <taxon>Eukaryota</taxon>
        <taxon>Metazoa</taxon>
        <taxon>Ecdysozoa</taxon>
        <taxon>Nematoda</taxon>
        <taxon>Chromadorea</taxon>
        <taxon>Rhabditida</taxon>
        <taxon>Rhabditina</taxon>
        <taxon>Rhabditomorpha</taxon>
        <taxon>Rhabditoidea</taxon>
        <taxon>Rhabditidae</taxon>
        <taxon>Peloderinae</taxon>
        <taxon>Caenorhabditis</taxon>
    </lineage>
</organism>
<keyword evidence="2" id="KW-1185">Reference proteome</keyword>
<dbReference type="PANTHER" id="PTHR21503:SF8">
    <property type="entry name" value="F-BOX ASSOCIATED DOMAIN-CONTAINING PROTEIN-RELATED"/>
    <property type="match status" value="1"/>
</dbReference>